<geneLocation type="plasmid" evidence="1 2">
    <name>unnamed1</name>
</geneLocation>
<proteinExistence type="predicted"/>
<protein>
    <submittedName>
        <fullName evidence="1">Uncharacterized protein</fullName>
    </submittedName>
</protein>
<gene>
    <name evidence="1" type="ORF">NZD89_28055</name>
</gene>
<dbReference type="Proteomes" id="UP001164761">
    <property type="component" value="Plasmid unnamed1"/>
</dbReference>
<keyword evidence="2" id="KW-1185">Reference proteome</keyword>
<dbReference type="RefSeq" id="WP_268008771.1">
    <property type="nucleotide sequence ID" value="NZ_BSUT01000003.1"/>
</dbReference>
<evidence type="ECO:0000313" key="1">
    <source>
        <dbReference type="EMBL" id="WAH44904.1"/>
    </source>
</evidence>
<keyword evidence="1" id="KW-0614">Plasmid</keyword>
<evidence type="ECO:0000313" key="2">
    <source>
        <dbReference type="Proteomes" id="UP001164761"/>
    </source>
</evidence>
<name>A0ABY6ZQ04_9BACL</name>
<dbReference type="EMBL" id="CP104068">
    <property type="protein sequence ID" value="WAH44904.1"/>
    <property type="molecule type" value="Genomic_DNA"/>
</dbReference>
<organism evidence="1 2">
    <name type="scientific">Alicyclobacillus fastidiosus</name>
    <dbReference type="NCBI Taxonomy" id="392011"/>
    <lineage>
        <taxon>Bacteria</taxon>
        <taxon>Bacillati</taxon>
        <taxon>Bacillota</taxon>
        <taxon>Bacilli</taxon>
        <taxon>Bacillales</taxon>
        <taxon>Alicyclobacillaceae</taxon>
        <taxon>Alicyclobacillus</taxon>
    </lineage>
</organism>
<reference evidence="1" key="1">
    <citation type="submission" date="2022-08" db="EMBL/GenBank/DDBJ databases">
        <title>Alicyclobacillus fastidiosus DSM 17978, complete genome.</title>
        <authorList>
            <person name="Wang Q."/>
            <person name="Cai R."/>
            <person name="Wang Z."/>
        </authorList>
    </citation>
    <scope>NUCLEOTIDE SEQUENCE</scope>
    <source>
        <strain evidence="1">DSM 17978</strain>
        <plasmid evidence="1">unnamed1</plasmid>
    </source>
</reference>
<accession>A0ABY6ZQ04</accession>
<sequence>MKWWIGALAITICVTGCGTTQVHQASVKTIQTTLPKSVEVSLSAPTTRLHKVTKLPITQIGVHNLKGQINILYIAPDEVYAINQFRSVWNQLKVKPTVVWTKTESTNAKQLWSKEGYKGDPIPSTHTYFSLSAPPTPDAYHKVGTDAWNDEPGIMPDSDVGYWGKFFN</sequence>